<dbReference type="SUPFAM" id="SSF102712">
    <property type="entry name" value="JAB1/MPN domain"/>
    <property type="match status" value="1"/>
</dbReference>
<evidence type="ECO:0000256" key="1">
    <source>
        <dbReference type="SAM" id="SignalP"/>
    </source>
</evidence>
<organism evidence="2 3">
    <name type="scientific">Corallococcus exercitus</name>
    <dbReference type="NCBI Taxonomy" id="2316736"/>
    <lineage>
        <taxon>Bacteria</taxon>
        <taxon>Pseudomonadati</taxon>
        <taxon>Myxococcota</taxon>
        <taxon>Myxococcia</taxon>
        <taxon>Myxococcales</taxon>
        <taxon>Cystobacterineae</taxon>
        <taxon>Myxococcaceae</taxon>
        <taxon>Corallococcus</taxon>
    </lineage>
</organism>
<evidence type="ECO:0000313" key="2">
    <source>
        <dbReference type="EMBL" id="NOK37882.1"/>
    </source>
</evidence>
<dbReference type="Proteomes" id="UP000563426">
    <property type="component" value="Unassembled WGS sequence"/>
</dbReference>
<reference evidence="2 3" key="1">
    <citation type="submission" date="2020-05" db="EMBL/GenBank/DDBJ databases">
        <authorList>
            <person name="Whitworth D."/>
        </authorList>
    </citation>
    <scope>NUCLEOTIDE SEQUENCE [LARGE SCALE GENOMIC DNA]</scope>
    <source>
        <strain evidence="2 3">AB043B</strain>
    </source>
</reference>
<dbReference type="RefSeq" id="WP_120529648.1">
    <property type="nucleotide sequence ID" value="NZ_JABFJV010000262.1"/>
</dbReference>
<name>A0A3A8H9I4_9BACT</name>
<comment type="caution">
    <text evidence="2">The sequence shown here is derived from an EMBL/GenBank/DDBJ whole genome shotgun (WGS) entry which is preliminary data.</text>
</comment>
<dbReference type="PROSITE" id="PS51257">
    <property type="entry name" value="PROKAR_LIPOPROTEIN"/>
    <property type="match status" value="1"/>
</dbReference>
<evidence type="ECO:0008006" key="4">
    <source>
        <dbReference type="Google" id="ProtNLM"/>
    </source>
</evidence>
<accession>A0A3A8H9I4</accession>
<evidence type="ECO:0000313" key="3">
    <source>
        <dbReference type="Proteomes" id="UP000563426"/>
    </source>
</evidence>
<sequence>MRGRNAWTVGVALLLGCAGTSYLQSGTETLFGQRGARVWVKGPWPAVHPSADVDEVIDQLCPAVMALDRAKERDYGQEYCGLIYSLGSGEYYASWPSPLGRTTLVGADLRRKSCSVPSIVRDDRGTASTLADFHSHPWFPSGMSQEDRWSQSQRWTLRVQFDSGCTITKLVPHQGESRPGEVYLRQGKAWKLIGYIHEADKDTGFITPVED</sequence>
<dbReference type="AlphaFoldDB" id="A0A3A8H9I4"/>
<dbReference type="OrthoDB" id="5384996at2"/>
<protein>
    <recommendedName>
        <fullName evidence="4">DUF4329 domain-containing protein</fullName>
    </recommendedName>
</protein>
<feature type="signal peptide" evidence="1">
    <location>
        <begin position="1"/>
        <end position="23"/>
    </location>
</feature>
<keyword evidence="1" id="KW-0732">Signal</keyword>
<dbReference type="EMBL" id="JABFJV010000262">
    <property type="protein sequence ID" value="NOK37882.1"/>
    <property type="molecule type" value="Genomic_DNA"/>
</dbReference>
<gene>
    <name evidence="2" type="ORF">HMI49_32250</name>
</gene>
<proteinExistence type="predicted"/>
<feature type="chain" id="PRO_5044075908" description="DUF4329 domain-containing protein" evidence="1">
    <location>
        <begin position="24"/>
        <end position="211"/>
    </location>
</feature>
<keyword evidence="3" id="KW-1185">Reference proteome</keyword>